<reference evidence="7" key="2">
    <citation type="submission" date="2021-08" db="EMBL/GenBank/DDBJ databases">
        <authorList>
            <person name="Tani A."/>
            <person name="Ola A."/>
            <person name="Ogura Y."/>
            <person name="Katsura K."/>
            <person name="Hayashi T."/>
        </authorList>
    </citation>
    <scope>NUCLEOTIDE SEQUENCE</scope>
    <source>
        <strain evidence="7">DSM 17168</strain>
    </source>
</reference>
<keyword evidence="3 4" id="KW-0408">Iron</keyword>
<keyword evidence="1 4" id="KW-0349">Heme</keyword>
<evidence type="ECO:0000259" key="6">
    <source>
        <dbReference type="PROSITE" id="PS51007"/>
    </source>
</evidence>
<comment type="caution">
    <text evidence="7">The sequence shown here is derived from an EMBL/GenBank/DDBJ whole genome shotgun (WGS) entry which is preliminary data.</text>
</comment>
<accession>A0ABQ4S891</accession>
<evidence type="ECO:0000256" key="3">
    <source>
        <dbReference type="ARBA" id="ARBA00023004"/>
    </source>
</evidence>
<evidence type="ECO:0000256" key="2">
    <source>
        <dbReference type="ARBA" id="ARBA00022723"/>
    </source>
</evidence>
<keyword evidence="5" id="KW-0732">Signal</keyword>
<feature type="domain" description="Cytochrome c" evidence="6">
    <location>
        <begin position="27"/>
        <end position="106"/>
    </location>
</feature>
<dbReference type="InterPro" id="IPR009056">
    <property type="entry name" value="Cyt_c-like_dom"/>
</dbReference>
<evidence type="ECO:0000256" key="5">
    <source>
        <dbReference type="SAM" id="SignalP"/>
    </source>
</evidence>
<dbReference type="Gene3D" id="1.10.760.10">
    <property type="entry name" value="Cytochrome c-like domain"/>
    <property type="match status" value="1"/>
</dbReference>
<evidence type="ECO:0000256" key="1">
    <source>
        <dbReference type="ARBA" id="ARBA00022617"/>
    </source>
</evidence>
<protein>
    <recommendedName>
        <fullName evidence="6">Cytochrome c domain-containing protein</fullName>
    </recommendedName>
</protein>
<dbReference type="EMBL" id="BPQQ01000003">
    <property type="protein sequence ID" value="GJD98327.1"/>
    <property type="molecule type" value="Genomic_DNA"/>
</dbReference>
<feature type="signal peptide" evidence="5">
    <location>
        <begin position="1"/>
        <end position="25"/>
    </location>
</feature>
<dbReference type="Proteomes" id="UP001055153">
    <property type="component" value="Unassembled WGS sequence"/>
</dbReference>
<dbReference type="SUPFAM" id="SSF46626">
    <property type="entry name" value="Cytochrome c"/>
    <property type="match status" value="1"/>
</dbReference>
<evidence type="ECO:0000256" key="4">
    <source>
        <dbReference type="PROSITE-ProRule" id="PRU00433"/>
    </source>
</evidence>
<evidence type="ECO:0000313" key="7">
    <source>
        <dbReference type="EMBL" id="GJD98327.1"/>
    </source>
</evidence>
<name>A0ABQ4S891_9HYPH</name>
<evidence type="ECO:0000313" key="8">
    <source>
        <dbReference type="Proteomes" id="UP001055153"/>
    </source>
</evidence>
<dbReference type="RefSeq" id="WP_238233286.1">
    <property type="nucleotide sequence ID" value="NZ_BPQQ01000003.1"/>
</dbReference>
<feature type="chain" id="PRO_5045158955" description="Cytochrome c domain-containing protein" evidence="5">
    <location>
        <begin position="26"/>
        <end position="110"/>
    </location>
</feature>
<organism evidence="7 8">
    <name type="scientific">Methylobacterium isbiliense</name>
    <dbReference type="NCBI Taxonomy" id="315478"/>
    <lineage>
        <taxon>Bacteria</taxon>
        <taxon>Pseudomonadati</taxon>
        <taxon>Pseudomonadota</taxon>
        <taxon>Alphaproteobacteria</taxon>
        <taxon>Hyphomicrobiales</taxon>
        <taxon>Methylobacteriaceae</taxon>
        <taxon>Methylobacterium</taxon>
    </lineage>
</organism>
<proteinExistence type="predicted"/>
<keyword evidence="2 4" id="KW-0479">Metal-binding</keyword>
<dbReference type="Pfam" id="PF13442">
    <property type="entry name" value="Cytochrome_CBB3"/>
    <property type="match status" value="1"/>
</dbReference>
<dbReference type="PROSITE" id="PS51007">
    <property type="entry name" value="CYTC"/>
    <property type="match status" value="1"/>
</dbReference>
<gene>
    <name evidence="7" type="ORF">GMJLKIPL_0234</name>
</gene>
<dbReference type="InterPro" id="IPR036909">
    <property type="entry name" value="Cyt_c-like_dom_sf"/>
</dbReference>
<keyword evidence="8" id="KW-1185">Reference proteome</keyword>
<sequence length="110" mass="11470">MRARRRRRLLAAALLLPLAPAPGRADPALDLGRRVFLELAEPRCGLCHALAEAGTTGQVGPALDGLTPDAARVKAAVVNGIGVMPAFEDLTPEQVEAVAHYVATVAGRGR</sequence>
<reference evidence="7" key="1">
    <citation type="journal article" date="2021" name="Front. Microbiol.">
        <title>Comprehensive Comparative Genomics and Phenotyping of Methylobacterium Species.</title>
        <authorList>
            <person name="Alessa O."/>
            <person name="Ogura Y."/>
            <person name="Fujitani Y."/>
            <person name="Takami H."/>
            <person name="Hayashi T."/>
            <person name="Sahin N."/>
            <person name="Tani A."/>
        </authorList>
    </citation>
    <scope>NUCLEOTIDE SEQUENCE</scope>
    <source>
        <strain evidence="7">DSM 17168</strain>
    </source>
</reference>